<comment type="caution">
    <text evidence="1">The sequence shown here is derived from an EMBL/GenBank/DDBJ whole genome shotgun (WGS) entry which is preliminary data.</text>
</comment>
<dbReference type="RefSeq" id="WP_085093248.1">
    <property type="nucleotide sequence ID" value="NZ_AP022603.1"/>
</dbReference>
<evidence type="ECO:0000313" key="1">
    <source>
        <dbReference type="EMBL" id="ORV07540.1"/>
    </source>
</evidence>
<reference evidence="1 2" key="1">
    <citation type="submission" date="2016-01" db="EMBL/GenBank/DDBJ databases">
        <title>The new phylogeny of the genus Mycobacterium.</title>
        <authorList>
            <person name="Tarcisio F."/>
            <person name="Conor M."/>
            <person name="Antonella G."/>
            <person name="Elisabetta G."/>
            <person name="Giulia F.S."/>
            <person name="Sara T."/>
            <person name="Anna F."/>
            <person name="Clotilde B."/>
            <person name="Roberto B."/>
            <person name="Veronica D.S."/>
            <person name="Fabio R."/>
            <person name="Monica P."/>
            <person name="Olivier J."/>
            <person name="Enrico T."/>
            <person name="Nicola S."/>
        </authorList>
    </citation>
    <scope>NUCLEOTIDE SEQUENCE [LARGE SCALE GENOMIC DNA]</scope>
    <source>
        <strain evidence="1 2">DSM 44179</strain>
    </source>
</reference>
<evidence type="ECO:0000313" key="2">
    <source>
        <dbReference type="Proteomes" id="UP000193484"/>
    </source>
</evidence>
<keyword evidence="2" id="KW-1185">Reference proteome</keyword>
<name>A0A1X1RJ17_MYCFA</name>
<dbReference type="AlphaFoldDB" id="A0A1X1RJ17"/>
<gene>
    <name evidence="1" type="ORF">AWC04_03770</name>
</gene>
<protein>
    <submittedName>
        <fullName evidence="1">Uncharacterized protein</fullName>
    </submittedName>
</protein>
<dbReference type="STRING" id="1793.AWC04_03770"/>
<organism evidence="1 2">
    <name type="scientific">Mycolicibacterium fallax</name>
    <name type="common">Mycobacterium fallax</name>
    <dbReference type="NCBI Taxonomy" id="1793"/>
    <lineage>
        <taxon>Bacteria</taxon>
        <taxon>Bacillati</taxon>
        <taxon>Actinomycetota</taxon>
        <taxon>Actinomycetes</taxon>
        <taxon>Mycobacteriales</taxon>
        <taxon>Mycobacteriaceae</taxon>
        <taxon>Mycolicibacterium</taxon>
    </lineage>
</organism>
<accession>A0A1X1RJ17</accession>
<sequence length="113" mass="11744">MALRSWIVGLVLGLVTAVVVVAIVSRRWVECDIGVNNAANSFTLLLFVAPVVFLVAAPVSGLGYWVIARWSTVAAYIGAVVLAVVVGGVAVWVNYNPGGDYPTPMCANSALGP</sequence>
<dbReference type="EMBL" id="LQOJ01000019">
    <property type="protein sequence ID" value="ORV07540.1"/>
    <property type="molecule type" value="Genomic_DNA"/>
</dbReference>
<dbReference type="Proteomes" id="UP000193484">
    <property type="component" value="Unassembled WGS sequence"/>
</dbReference>
<proteinExistence type="predicted"/>